<dbReference type="InterPro" id="IPR002213">
    <property type="entry name" value="UDP_glucos_trans"/>
</dbReference>
<evidence type="ECO:0000313" key="4">
    <source>
        <dbReference type="Ensembl" id="ENSOKIP00005044639.1"/>
    </source>
</evidence>
<evidence type="ECO:0000256" key="2">
    <source>
        <dbReference type="ARBA" id="ARBA00022676"/>
    </source>
</evidence>
<reference evidence="4" key="2">
    <citation type="submission" date="2025-09" db="UniProtKB">
        <authorList>
            <consortium name="Ensembl"/>
        </authorList>
    </citation>
    <scope>IDENTIFICATION</scope>
</reference>
<evidence type="ECO:0000313" key="5">
    <source>
        <dbReference type="Proteomes" id="UP000694557"/>
    </source>
</evidence>
<sequence length="206" mass="23785">QALEEFVQSSGDHGIVVGSMIRNMTTELADMIASALGQIPQSSEEKPETLAPNTRVYNRIPQNDLLGSYRFFITKTIIHYYACLDIYNGVPMVVIPMFADQPDNMIHMKAKGAAVIMDFLQTWDLVDGLNAVINNPSFRENAMRLSRIHYDRPLSPKDEALFWLEFTMRNRGDRLLRFQAHQLTWYQYHSLDVLALTRQYYFNTVT</sequence>
<comment type="similarity">
    <text evidence="1">Belongs to the UDP-glycosyltransferase family.</text>
</comment>
<name>A0A8C7GK48_ONCKI</name>
<keyword evidence="3" id="KW-0808">Transferase</keyword>
<accession>A0A8C7GK48</accession>
<dbReference type="InterPro" id="IPR050271">
    <property type="entry name" value="UDP-glycosyltransferase"/>
</dbReference>
<reference evidence="4" key="1">
    <citation type="submission" date="2025-08" db="UniProtKB">
        <authorList>
            <consortium name="Ensembl"/>
        </authorList>
    </citation>
    <scope>IDENTIFICATION</scope>
</reference>
<dbReference type="GeneTree" id="ENSGT00940000164390"/>
<dbReference type="Ensembl" id="ENSOKIT00005046999.1">
    <property type="protein sequence ID" value="ENSOKIP00005044639.1"/>
    <property type="gene ID" value="ENSOKIG00005018309.1"/>
</dbReference>
<evidence type="ECO:0008006" key="6">
    <source>
        <dbReference type="Google" id="ProtNLM"/>
    </source>
</evidence>
<gene>
    <name evidence="4" type="primary">LOC109877153</name>
</gene>
<dbReference type="Proteomes" id="UP000694557">
    <property type="component" value="Unassembled WGS sequence"/>
</dbReference>
<dbReference type="GO" id="GO:0015020">
    <property type="term" value="F:glucuronosyltransferase activity"/>
    <property type="evidence" value="ECO:0007669"/>
    <property type="project" value="TreeGrafter"/>
</dbReference>
<evidence type="ECO:0000256" key="1">
    <source>
        <dbReference type="ARBA" id="ARBA00009995"/>
    </source>
</evidence>
<proteinExistence type="inferred from homology"/>
<organism evidence="4 5">
    <name type="scientific">Oncorhynchus kisutch</name>
    <name type="common">Coho salmon</name>
    <name type="synonym">Salmo kisutch</name>
    <dbReference type="NCBI Taxonomy" id="8019"/>
    <lineage>
        <taxon>Eukaryota</taxon>
        <taxon>Metazoa</taxon>
        <taxon>Chordata</taxon>
        <taxon>Craniata</taxon>
        <taxon>Vertebrata</taxon>
        <taxon>Euteleostomi</taxon>
        <taxon>Actinopterygii</taxon>
        <taxon>Neopterygii</taxon>
        <taxon>Teleostei</taxon>
        <taxon>Protacanthopterygii</taxon>
        <taxon>Salmoniformes</taxon>
        <taxon>Salmonidae</taxon>
        <taxon>Salmoninae</taxon>
        <taxon>Oncorhynchus</taxon>
    </lineage>
</organism>
<dbReference type="Pfam" id="PF00201">
    <property type="entry name" value="UDPGT"/>
    <property type="match status" value="1"/>
</dbReference>
<evidence type="ECO:0000256" key="3">
    <source>
        <dbReference type="ARBA" id="ARBA00022679"/>
    </source>
</evidence>
<keyword evidence="5" id="KW-1185">Reference proteome</keyword>
<dbReference type="PANTHER" id="PTHR48043">
    <property type="entry name" value="EG:EG0003.4 PROTEIN-RELATED"/>
    <property type="match status" value="1"/>
</dbReference>
<protein>
    <recommendedName>
        <fullName evidence="6">Glucuronosyltransferase</fullName>
    </recommendedName>
</protein>
<dbReference type="Gene3D" id="3.40.50.2000">
    <property type="entry name" value="Glycogen Phosphorylase B"/>
    <property type="match status" value="1"/>
</dbReference>
<dbReference type="SUPFAM" id="SSF53756">
    <property type="entry name" value="UDP-Glycosyltransferase/glycogen phosphorylase"/>
    <property type="match status" value="1"/>
</dbReference>
<dbReference type="PANTHER" id="PTHR48043:SF140">
    <property type="entry name" value="UDP-GLUCURONOSYLTRANSFERASE 2A1"/>
    <property type="match status" value="1"/>
</dbReference>
<dbReference type="AlphaFoldDB" id="A0A8C7GK48"/>
<keyword evidence="2" id="KW-0328">Glycosyltransferase</keyword>